<comment type="caution">
    <text evidence="2">The sequence shown here is derived from an EMBL/GenBank/DDBJ whole genome shotgun (WGS) entry which is preliminary data.</text>
</comment>
<keyword evidence="1" id="KW-0812">Transmembrane</keyword>
<gene>
    <name evidence="2" type="ORF">I6E12_00135</name>
    <name evidence="3" type="ORF">I6E12_07270</name>
</gene>
<dbReference type="NCBIfam" id="NF033879">
    <property type="entry name" value="smalltalk"/>
    <property type="match status" value="1"/>
</dbReference>
<protein>
    <submittedName>
        <fullName evidence="2">Smalltalk protein</fullName>
    </submittedName>
</protein>
<evidence type="ECO:0000313" key="2">
    <source>
        <dbReference type="EMBL" id="MCF2562527.1"/>
    </source>
</evidence>
<evidence type="ECO:0000313" key="3">
    <source>
        <dbReference type="EMBL" id="MCF2563910.1"/>
    </source>
</evidence>
<reference evidence="2 4" key="1">
    <citation type="submission" date="2020-12" db="EMBL/GenBank/DDBJ databases">
        <title>Whole genome sequences of gut porcine anaerobes.</title>
        <authorList>
            <person name="Kubasova T."/>
            <person name="Jahodarova E."/>
            <person name="Rychlik I."/>
        </authorList>
    </citation>
    <scope>NUCLEOTIDE SEQUENCE [LARGE SCALE GENOMIC DNA]</scope>
    <source>
        <strain evidence="2 4">An925</strain>
    </source>
</reference>
<organism evidence="2 4">
    <name type="scientific">Xylanibacter brevis</name>
    <dbReference type="NCBI Taxonomy" id="83231"/>
    <lineage>
        <taxon>Bacteria</taxon>
        <taxon>Pseudomonadati</taxon>
        <taxon>Bacteroidota</taxon>
        <taxon>Bacteroidia</taxon>
        <taxon>Bacteroidales</taxon>
        <taxon>Prevotellaceae</taxon>
        <taxon>Xylanibacter</taxon>
    </lineage>
</organism>
<feature type="transmembrane region" description="Helical" evidence="1">
    <location>
        <begin position="12"/>
        <end position="31"/>
    </location>
</feature>
<keyword evidence="1" id="KW-1133">Transmembrane helix</keyword>
<keyword evidence="1" id="KW-0472">Membrane</keyword>
<sequence>MTQDSKNKWSVIINIALTTITAVLSALGFTIG</sequence>
<proteinExistence type="predicted"/>
<evidence type="ECO:0000313" key="4">
    <source>
        <dbReference type="Proteomes" id="UP001200470"/>
    </source>
</evidence>
<name>A0ABS9CCQ2_9BACT</name>
<evidence type="ECO:0000256" key="1">
    <source>
        <dbReference type="SAM" id="Phobius"/>
    </source>
</evidence>
<dbReference type="EMBL" id="JADYTN010000013">
    <property type="protein sequence ID" value="MCF2563910.1"/>
    <property type="molecule type" value="Genomic_DNA"/>
</dbReference>
<dbReference type="EMBL" id="JADYTN010000001">
    <property type="protein sequence ID" value="MCF2562527.1"/>
    <property type="molecule type" value="Genomic_DNA"/>
</dbReference>
<dbReference type="InterPro" id="IPR045505">
    <property type="entry name" value="DUF6486"/>
</dbReference>
<accession>A0ABS9CCQ2</accession>
<dbReference type="Proteomes" id="UP001200470">
    <property type="component" value="Unassembled WGS sequence"/>
</dbReference>
<dbReference type="RefSeq" id="WP_158214619.1">
    <property type="nucleotide sequence ID" value="NZ_JADYTN010000001.1"/>
</dbReference>
<keyword evidence="4" id="KW-1185">Reference proteome</keyword>